<comment type="caution">
    <text evidence="1">The sequence shown here is derived from an EMBL/GenBank/DDBJ whole genome shotgun (WGS) entry which is preliminary data.</text>
</comment>
<organism evidence="1 2">
    <name type="scientific">Cryptolaemus montrouzieri</name>
    <dbReference type="NCBI Taxonomy" id="559131"/>
    <lineage>
        <taxon>Eukaryota</taxon>
        <taxon>Metazoa</taxon>
        <taxon>Ecdysozoa</taxon>
        <taxon>Arthropoda</taxon>
        <taxon>Hexapoda</taxon>
        <taxon>Insecta</taxon>
        <taxon>Pterygota</taxon>
        <taxon>Neoptera</taxon>
        <taxon>Endopterygota</taxon>
        <taxon>Coleoptera</taxon>
        <taxon>Polyphaga</taxon>
        <taxon>Cucujiformia</taxon>
        <taxon>Coccinelloidea</taxon>
        <taxon>Coccinellidae</taxon>
        <taxon>Scymninae</taxon>
        <taxon>Scymnini</taxon>
        <taxon>Cryptolaemus</taxon>
    </lineage>
</organism>
<accession>A0ABD2PDC7</accession>
<evidence type="ECO:0000313" key="1">
    <source>
        <dbReference type="EMBL" id="KAL3288820.1"/>
    </source>
</evidence>
<dbReference type="Proteomes" id="UP001516400">
    <property type="component" value="Unassembled WGS sequence"/>
</dbReference>
<dbReference type="EMBL" id="JABFTP020000185">
    <property type="protein sequence ID" value="KAL3288820.1"/>
    <property type="molecule type" value="Genomic_DNA"/>
</dbReference>
<sequence>MFLNLSRAFDSLDHYKLLKKPEGYGICGVSQSWIKSYYSGCWQYVAESDEDVVAESEDKPVCGKVSQGSIESPLFCILTRILYQQNKKPISHSMIPLCCYLSRIKEPSKEILPTPCL</sequence>
<name>A0ABD2PDC7_9CUCU</name>
<keyword evidence="2" id="KW-1185">Reference proteome</keyword>
<gene>
    <name evidence="1" type="ORF">HHI36_003253</name>
</gene>
<evidence type="ECO:0000313" key="2">
    <source>
        <dbReference type="Proteomes" id="UP001516400"/>
    </source>
</evidence>
<evidence type="ECO:0008006" key="3">
    <source>
        <dbReference type="Google" id="ProtNLM"/>
    </source>
</evidence>
<reference evidence="1 2" key="1">
    <citation type="journal article" date="2021" name="BMC Biol.">
        <title>Horizontally acquired antibacterial genes associated with adaptive radiation of ladybird beetles.</title>
        <authorList>
            <person name="Li H.S."/>
            <person name="Tang X.F."/>
            <person name="Huang Y.H."/>
            <person name="Xu Z.Y."/>
            <person name="Chen M.L."/>
            <person name="Du X.Y."/>
            <person name="Qiu B.Y."/>
            <person name="Chen P.T."/>
            <person name="Zhang W."/>
            <person name="Slipinski A."/>
            <person name="Escalona H.E."/>
            <person name="Waterhouse R.M."/>
            <person name="Zwick A."/>
            <person name="Pang H."/>
        </authorList>
    </citation>
    <scope>NUCLEOTIDE SEQUENCE [LARGE SCALE GENOMIC DNA]</scope>
    <source>
        <strain evidence="1">SYSU2018</strain>
    </source>
</reference>
<proteinExistence type="predicted"/>
<dbReference type="AlphaFoldDB" id="A0ABD2PDC7"/>
<protein>
    <recommendedName>
        <fullName evidence="3">Reverse transcriptase domain-containing protein</fullName>
    </recommendedName>
</protein>